<organism evidence="2 3">
    <name type="scientific">Apibacter adventoris</name>
    <dbReference type="NCBI Taxonomy" id="1679466"/>
    <lineage>
        <taxon>Bacteria</taxon>
        <taxon>Pseudomonadati</taxon>
        <taxon>Bacteroidota</taxon>
        <taxon>Flavobacteriia</taxon>
        <taxon>Flavobacteriales</taxon>
        <taxon>Weeksellaceae</taxon>
        <taxon>Apibacter</taxon>
    </lineage>
</organism>
<dbReference type="AlphaFoldDB" id="A0A2S8A9L8"/>
<keyword evidence="3" id="KW-1185">Reference proteome</keyword>
<dbReference type="EMBL" id="PSZM01000041">
    <property type="protein sequence ID" value="PQL91269.1"/>
    <property type="molecule type" value="Genomic_DNA"/>
</dbReference>
<dbReference type="RefSeq" id="WP_105247161.1">
    <property type="nucleotide sequence ID" value="NZ_PSZM01000041.1"/>
</dbReference>
<evidence type="ECO:0000259" key="1">
    <source>
        <dbReference type="Pfam" id="PF14021"/>
    </source>
</evidence>
<gene>
    <name evidence="2" type="ORF">C4S77_08395</name>
</gene>
<dbReference type="GO" id="GO:0050135">
    <property type="term" value="F:NADP+ nucleosidase activity"/>
    <property type="evidence" value="ECO:0007669"/>
    <property type="project" value="InterPro"/>
</dbReference>
<comment type="caution">
    <text evidence="2">The sequence shown here is derived from an EMBL/GenBank/DDBJ whole genome shotgun (WGS) entry which is preliminary data.</text>
</comment>
<name>A0A2S8A9L8_9FLAO</name>
<dbReference type="Pfam" id="PF14021">
    <property type="entry name" value="TNT"/>
    <property type="match status" value="1"/>
</dbReference>
<accession>A0A2S8A9L8</accession>
<sequence>MDRFGSGFGKYFSPKGTPMNMRALPPGNLGDYNAFRVVKPFEVQSSTIAPAFGQTGLGKQFLSPVNMNTLLKRGIIVPIP</sequence>
<dbReference type="Proteomes" id="UP000238042">
    <property type="component" value="Unassembled WGS sequence"/>
</dbReference>
<evidence type="ECO:0000313" key="3">
    <source>
        <dbReference type="Proteomes" id="UP000238042"/>
    </source>
</evidence>
<dbReference type="InterPro" id="IPR053024">
    <property type="entry name" value="Fungal_surface_NADase"/>
</dbReference>
<dbReference type="PANTHER" id="PTHR42059:SF1">
    <property type="entry name" value="TNT DOMAIN-CONTAINING PROTEIN"/>
    <property type="match status" value="1"/>
</dbReference>
<reference evidence="2 3" key="1">
    <citation type="submission" date="2018-02" db="EMBL/GenBank/DDBJ databases">
        <title>Genome sequences of Apibacter spp., gut symbionts of Asian honey bees.</title>
        <authorList>
            <person name="Kwong W.K."/>
            <person name="Steele M.I."/>
            <person name="Moran N.A."/>
        </authorList>
    </citation>
    <scope>NUCLEOTIDE SEQUENCE [LARGE SCALE GENOMIC DNA]</scope>
    <source>
        <strain evidence="3">wkB301</strain>
    </source>
</reference>
<dbReference type="PANTHER" id="PTHR42059">
    <property type="entry name" value="TNT DOMAIN-CONTAINING PROTEIN"/>
    <property type="match status" value="1"/>
</dbReference>
<protein>
    <recommendedName>
        <fullName evidence="1">TNT domain-containing protein</fullName>
    </recommendedName>
</protein>
<feature type="domain" description="TNT" evidence="1">
    <location>
        <begin position="1"/>
        <end position="77"/>
    </location>
</feature>
<dbReference type="OrthoDB" id="6225685at2"/>
<evidence type="ECO:0000313" key="2">
    <source>
        <dbReference type="EMBL" id="PQL91269.1"/>
    </source>
</evidence>
<proteinExistence type="predicted"/>
<dbReference type="InterPro" id="IPR025331">
    <property type="entry name" value="TNT"/>
</dbReference>